<feature type="domain" description="DUF4062" evidence="1">
    <location>
        <begin position="9"/>
        <end position="90"/>
    </location>
</feature>
<dbReference type="InterPro" id="IPR025139">
    <property type="entry name" value="DUF4062"/>
</dbReference>
<evidence type="ECO:0000313" key="2">
    <source>
        <dbReference type="EMBL" id="MCB8877618.1"/>
    </source>
</evidence>
<sequence length="218" mass="24609">MTSDKRKYQIFVSSTFKDLVDERQDTIRNVLDLGHIPAGMELFPAADTDQFSYIKKIIDECDYYVLIVGGRYGSVSDDGISFTELEYDYAVSQGLTVLAFIHGEPGEISLNKSELDNARQIQLTSFRKKVSSGRLVQFWTNREQLESRVLKSLSRAFIDSPRMGWIRGDAAASSDLLSQINFIRNEKDELLNKVSLWKACSSQSLTASLHFQTSQLSA</sequence>
<gene>
    <name evidence="2" type="ORF">ASILVAE211_20655</name>
</gene>
<name>A0A963YV48_9PROT</name>
<dbReference type="RefSeq" id="WP_227323265.1">
    <property type="nucleotide sequence ID" value="NZ_JAESVB010000015.1"/>
</dbReference>
<reference evidence="2" key="2">
    <citation type="submission" date="2021-01" db="EMBL/GenBank/DDBJ databases">
        <authorList>
            <person name="Mieszkin S."/>
            <person name="Pouder E."/>
            <person name="Alain K."/>
        </authorList>
    </citation>
    <scope>NUCLEOTIDE SEQUENCE</scope>
    <source>
        <strain evidence="2">HW T2.11</strain>
    </source>
</reference>
<reference evidence="2" key="1">
    <citation type="journal article" date="2021" name="Microorganisms">
        <title>Acidisoma silvae sp. nov. and Acidisomacellulosilytica sp. nov., Two Acidophilic Bacteria Isolated from Decaying Wood, Hydrolyzing Cellulose and Producing Poly-3-hydroxybutyrate.</title>
        <authorList>
            <person name="Mieszkin S."/>
            <person name="Pouder E."/>
            <person name="Uroz S."/>
            <person name="Simon-Colin C."/>
            <person name="Alain K."/>
        </authorList>
    </citation>
    <scope>NUCLEOTIDE SEQUENCE</scope>
    <source>
        <strain evidence="2">HW T2.11</strain>
    </source>
</reference>
<dbReference type="AlphaFoldDB" id="A0A963YV48"/>
<dbReference type="EMBL" id="JAESVB010000015">
    <property type="protein sequence ID" value="MCB8877618.1"/>
    <property type="molecule type" value="Genomic_DNA"/>
</dbReference>
<accession>A0A963YV48</accession>
<protein>
    <submittedName>
        <fullName evidence="2">DUF4062 domain-containing protein</fullName>
    </submittedName>
</protein>
<proteinExistence type="predicted"/>
<evidence type="ECO:0000259" key="1">
    <source>
        <dbReference type="Pfam" id="PF13271"/>
    </source>
</evidence>
<comment type="caution">
    <text evidence="2">The sequence shown here is derived from an EMBL/GenBank/DDBJ whole genome shotgun (WGS) entry which is preliminary data.</text>
</comment>
<keyword evidence="3" id="KW-1185">Reference proteome</keyword>
<evidence type="ECO:0000313" key="3">
    <source>
        <dbReference type="Proteomes" id="UP000708298"/>
    </source>
</evidence>
<dbReference type="Pfam" id="PF13271">
    <property type="entry name" value="DUF4062"/>
    <property type="match status" value="1"/>
</dbReference>
<organism evidence="2 3">
    <name type="scientific">Acidisoma silvae</name>
    <dbReference type="NCBI Taxonomy" id="2802396"/>
    <lineage>
        <taxon>Bacteria</taxon>
        <taxon>Pseudomonadati</taxon>
        <taxon>Pseudomonadota</taxon>
        <taxon>Alphaproteobacteria</taxon>
        <taxon>Acetobacterales</taxon>
        <taxon>Acidocellaceae</taxon>
        <taxon>Acidisoma</taxon>
    </lineage>
</organism>
<dbReference type="Proteomes" id="UP000708298">
    <property type="component" value="Unassembled WGS sequence"/>
</dbReference>